<dbReference type="InterPro" id="IPR036236">
    <property type="entry name" value="Znf_C2H2_sf"/>
</dbReference>
<dbReference type="Gene3D" id="3.30.160.60">
    <property type="entry name" value="Classic Zinc Finger"/>
    <property type="match status" value="1"/>
</dbReference>
<dbReference type="PANTHER" id="PTHR45801:SF107">
    <property type="entry name" value="TRANSCRIPTIONAL REGULATOR SUPERMAN-LIKE"/>
    <property type="match status" value="1"/>
</dbReference>
<sequence length="153" mass="17478">MWKKSKHITNANNFPFSMNSIFNYPWPPRCYRCSFCGRDFRSAQALGGHMNVHRRDRAKLQQSSSPPPPKQSQVGKNKNSHHQKLTSNSGNVFPKKIGGLTSASAFMNYEDILRLEDGETLICKRHKKSDRTMEDIDLELRLGDPPGVKYVKV</sequence>
<feature type="domain" description="C2H2-type" evidence="10">
    <location>
        <begin position="31"/>
        <end position="58"/>
    </location>
</feature>
<accession>A0AAV6W118</accession>
<dbReference type="AlphaFoldDB" id="A0AAV6W118"/>
<evidence type="ECO:0000313" key="11">
    <source>
        <dbReference type="EMBL" id="KAG8362958.1"/>
    </source>
</evidence>
<comment type="subcellular location">
    <subcellularLocation>
        <location evidence="1">Nucleus</location>
    </subcellularLocation>
</comment>
<evidence type="ECO:0000256" key="2">
    <source>
        <dbReference type="ARBA" id="ARBA00022723"/>
    </source>
</evidence>
<evidence type="ECO:0000256" key="6">
    <source>
        <dbReference type="ARBA" id="ARBA00023163"/>
    </source>
</evidence>
<evidence type="ECO:0000256" key="7">
    <source>
        <dbReference type="ARBA" id="ARBA00023242"/>
    </source>
</evidence>
<evidence type="ECO:0000256" key="1">
    <source>
        <dbReference type="ARBA" id="ARBA00004123"/>
    </source>
</evidence>
<dbReference type="SUPFAM" id="SSF57667">
    <property type="entry name" value="beta-beta-alpha zinc fingers"/>
    <property type="match status" value="1"/>
</dbReference>
<keyword evidence="6" id="KW-0804">Transcription</keyword>
<feature type="region of interest" description="Disordered" evidence="9">
    <location>
        <begin position="50"/>
        <end position="93"/>
    </location>
</feature>
<keyword evidence="7" id="KW-0539">Nucleus</keyword>
<dbReference type="PROSITE" id="PS00028">
    <property type="entry name" value="ZINC_FINGER_C2H2_1"/>
    <property type="match status" value="1"/>
</dbReference>
<proteinExistence type="predicted"/>
<dbReference type="GO" id="GO:0005634">
    <property type="term" value="C:nucleus"/>
    <property type="evidence" value="ECO:0007669"/>
    <property type="project" value="UniProtKB-SubCell"/>
</dbReference>
<reference evidence="11" key="1">
    <citation type="submission" date="2019-10" db="EMBL/GenBank/DDBJ databases">
        <authorList>
            <person name="Zhang R."/>
            <person name="Pan Y."/>
            <person name="Wang J."/>
            <person name="Ma R."/>
            <person name="Yu S."/>
        </authorList>
    </citation>
    <scope>NUCLEOTIDE SEQUENCE</scope>
    <source>
        <strain evidence="11">LA-IB0</strain>
        <tissue evidence="11">Leaf</tissue>
    </source>
</reference>
<gene>
    <name evidence="11" type="ORF">BUALT_BualtUnG0019400</name>
</gene>
<evidence type="ECO:0000256" key="5">
    <source>
        <dbReference type="ARBA" id="ARBA00023015"/>
    </source>
</evidence>
<dbReference type="Proteomes" id="UP000826271">
    <property type="component" value="Unassembled WGS sequence"/>
</dbReference>
<comment type="caution">
    <text evidence="11">The sequence shown here is derived from an EMBL/GenBank/DDBJ whole genome shotgun (WGS) entry which is preliminary data.</text>
</comment>
<dbReference type="SMART" id="SM00355">
    <property type="entry name" value="ZnF_C2H2"/>
    <property type="match status" value="1"/>
</dbReference>
<protein>
    <recommendedName>
        <fullName evidence="10">C2H2-type domain-containing protein</fullName>
    </recommendedName>
</protein>
<dbReference type="Pfam" id="PF13912">
    <property type="entry name" value="zf-C2H2_6"/>
    <property type="match status" value="1"/>
</dbReference>
<dbReference type="EMBL" id="WHWC01000145">
    <property type="protein sequence ID" value="KAG8362958.1"/>
    <property type="molecule type" value="Genomic_DNA"/>
</dbReference>
<organism evidence="11 12">
    <name type="scientific">Buddleja alternifolia</name>
    <dbReference type="NCBI Taxonomy" id="168488"/>
    <lineage>
        <taxon>Eukaryota</taxon>
        <taxon>Viridiplantae</taxon>
        <taxon>Streptophyta</taxon>
        <taxon>Embryophyta</taxon>
        <taxon>Tracheophyta</taxon>
        <taxon>Spermatophyta</taxon>
        <taxon>Magnoliopsida</taxon>
        <taxon>eudicotyledons</taxon>
        <taxon>Gunneridae</taxon>
        <taxon>Pentapetalae</taxon>
        <taxon>asterids</taxon>
        <taxon>lamiids</taxon>
        <taxon>Lamiales</taxon>
        <taxon>Scrophulariaceae</taxon>
        <taxon>Buddlejeae</taxon>
        <taxon>Buddleja</taxon>
    </lineage>
</organism>
<evidence type="ECO:0000256" key="3">
    <source>
        <dbReference type="ARBA" id="ARBA00022771"/>
    </source>
</evidence>
<dbReference type="PANTHER" id="PTHR45801">
    <property type="entry name" value="OS07G0101800 PROTEIN"/>
    <property type="match status" value="1"/>
</dbReference>
<evidence type="ECO:0000256" key="9">
    <source>
        <dbReference type="SAM" id="MobiDB-lite"/>
    </source>
</evidence>
<evidence type="ECO:0000313" key="12">
    <source>
        <dbReference type="Proteomes" id="UP000826271"/>
    </source>
</evidence>
<keyword evidence="5" id="KW-0805">Transcription regulation</keyword>
<dbReference type="GO" id="GO:0008270">
    <property type="term" value="F:zinc ion binding"/>
    <property type="evidence" value="ECO:0007669"/>
    <property type="project" value="UniProtKB-KW"/>
</dbReference>
<keyword evidence="3 8" id="KW-0863">Zinc-finger</keyword>
<dbReference type="PROSITE" id="PS50157">
    <property type="entry name" value="ZINC_FINGER_C2H2_2"/>
    <property type="match status" value="1"/>
</dbReference>
<keyword evidence="12" id="KW-1185">Reference proteome</keyword>
<keyword evidence="4" id="KW-0862">Zinc</keyword>
<dbReference type="InterPro" id="IPR052426">
    <property type="entry name" value="Plant_dev_regulator"/>
</dbReference>
<evidence type="ECO:0000256" key="8">
    <source>
        <dbReference type="PROSITE-ProRule" id="PRU00042"/>
    </source>
</evidence>
<evidence type="ECO:0000256" key="4">
    <source>
        <dbReference type="ARBA" id="ARBA00022833"/>
    </source>
</evidence>
<keyword evidence="2" id="KW-0479">Metal-binding</keyword>
<evidence type="ECO:0000259" key="10">
    <source>
        <dbReference type="PROSITE" id="PS50157"/>
    </source>
</evidence>
<name>A0AAV6W118_9LAMI</name>
<dbReference type="InterPro" id="IPR013087">
    <property type="entry name" value="Znf_C2H2_type"/>
</dbReference>